<dbReference type="Proteomes" id="UP000054289">
    <property type="component" value="Unassembled WGS sequence"/>
</dbReference>
<sequence>MNKKLEKSFSFIRNFAEKYKNVIFHGFKKGTVKTINKKNRKKKKQNVTNIVDLKFKNPFINEEKKRKLDSFLMDQENELDLHENYTLFNKYNMTSDNLFFNLKNDNLYNNNNNNNTSGTFLKSLNIENKNGDLSDDKIKINYLDSLNSLELKIKQEIKQNNDLLSKQKMMELNEYHYKTHNNGKKSEVRIKRTNSHLNKDSNRIYKRRKNNESQLDNVSIKSKNKKKKKGYPNKDKSYSNSSKNINSNSNVDSKQIKGTCLIQHNEKIIKKTNQPDNENMNLNTENILLKNNELIKENTKNNLVFGKNIYENINDMFHNVFEVNQEHNKNDIIKTPINNLMDREHSNTSRNTNINNINNNHIDDNRNTNESNIKEVKSNTNQKDWELFHKHINNNGTPFKEDNTFDIFFNEPLETPSIFQI</sequence>
<dbReference type="VEuPathDB" id="PlasmoDB:PfHB3_120046400"/>
<dbReference type="EMBL" id="CH671961">
    <property type="protein sequence ID" value="KOB60357.1"/>
    <property type="molecule type" value="Genomic_DNA"/>
</dbReference>
<dbReference type="AlphaFoldDB" id="A0A0L7KAP0"/>
<feature type="compositionally biased region" description="Basic residues" evidence="1">
    <location>
        <begin position="222"/>
        <end position="231"/>
    </location>
</feature>
<feature type="region of interest" description="Disordered" evidence="1">
    <location>
        <begin position="193"/>
        <end position="253"/>
    </location>
</feature>
<name>A0A0L7KAP0_PLAFX</name>
<dbReference type="OrthoDB" id="370906at2759"/>
<evidence type="ECO:0000313" key="2">
    <source>
        <dbReference type="EMBL" id="KOB60357.1"/>
    </source>
</evidence>
<feature type="compositionally biased region" description="Low complexity" evidence="1">
    <location>
        <begin position="238"/>
        <end position="253"/>
    </location>
</feature>
<protein>
    <submittedName>
        <fullName evidence="2">Uncharacterized protein</fullName>
    </submittedName>
</protein>
<accession>A0A0L7KAP0</accession>
<dbReference type="KEGG" id="pfh:PFHG_02133"/>
<dbReference type="OMA" id="CFDLFFN"/>
<gene>
    <name evidence="2" type="ORF">PFHG_02133</name>
</gene>
<reference evidence="3" key="2">
    <citation type="submission" date="2006-03" db="EMBL/GenBank/DDBJ databases">
        <title>The genome sequence of the Plasmodium falciparum HB3.</title>
        <authorList>
            <consortium name="The Broad Institute Genome Sequencing Platform"/>
            <person name="Birren B."/>
            <person name="Lander E."/>
            <person name="Galagan J."/>
            <person name="Nusbaum C."/>
            <person name="Devon K."/>
            <person name="Henn M."/>
            <person name="Jaffe D."/>
            <person name="Butler J."/>
            <person name="Alvarez P."/>
            <person name="Gnerre S."/>
            <person name="Grabherr M."/>
            <person name="Kleber M."/>
            <person name="Mauceli E."/>
            <person name="Brockman W."/>
            <person name="MacCallum I.A."/>
            <person name="Rounsley S."/>
            <person name="Young S."/>
            <person name="LaButti K."/>
            <person name="Pushparaj V."/>
            <person name="DeCaprio D."/>
            <person name="Crawford M."/>
            <person name="Koehrsen M."/>
            <person name="Engels R."/>
            <person name="Montgomery P."/>
            <person name="Pearson M."/>
            <person name="Howarth C."/>
            <person name="Larson L."/>
            <person name="Luoma S."/>
            <person name="White J."/>
            <person name="Kodira C."/>
            <person name="Zeng Q."/>
            <person name="Oleary S."/>
            <person name="Yandava C."/>
            <person name="Alvarado L."/>
            <person name="Wirth D."/>
            <person name="Volkman S."/>
            <person name="Hartl D."/>
        </authorList>
    </citation>
    <scope>NUCLEOTIDE SEQUENCE [LARGE SCALE GENOMIC DNA]</scope>
</reference>
<evidence type="ECO:0000313" key="3">
    <source>
        <dbReference type="Proteomes" id="UP000054289"/>
    </source>
</evidence>
<organism evidence="2 3">
    <name type="scientific">Plasmodium falciparum (isolate HB3)</name>
    <dbReference type="NCBI Taxonomy" id="137071"/>
    <lineage>
        <taxon>Eukaryota</taxon>
        <taxon>Sar</taxon>
        <taxon>Alveolata</taxon>
        <taxon>Apicomplexa</taxon>
        <taxon>Aconoidasida</taxon>
        <taxon>Haemosporida</taxon>
        <taxon>Plasmodiidae</taxon>
        <taxon>Plasmodium</taxon>
        <taxon>Plasmodium (Laverania)</taxon>
    </lineage>
</organism>
<evidence type="ECO:0000256" key="1">
    <source>
        <dbReference type="SAM" id="MobiDB-lite"/>
    </source>
</evidence>
<proteinExistence type="predicted"/>
<reference evidence="2 3" key="1">
    <citation type="submission" date="2006-03" db="EMBL/GenBank/DDBJ databases">
        <title>Annotation of Plasmodium falciparum HB3.</title>
        <authorList>
            <consortium name="The Broad Institute Genome Sequencing Platform"/>
            <person name="Volkman S.K."/>
            <person name="Neafsey D.E."/>
            <person name="Dash A.P."/>
            <person name="Chitnis C.E."/>
            <person name="Hartl D.L."/>
            <person name="Young S.K."/>
            <person name="Zeng Q."/>
            <person name="Koehrsen M."/>
            <person name="Alvarado L."/>
            <person name="Berlin A."/>
            <person name="Borenstein D."/>
            <person name="Chapman S.B."/>
            <person name="Chen Z."/>
            <person name="Engels R."/>
            <person name="Freedman E."/>
            <person name="Gellesch M."/>
            <person name="Goldberg J."/>
            <person name="Griggs A."/>
            <person name="Gujja S."/>
            <person name="Heilman E.R."/>
            <person name="Heiman D.I."/>
            <person name="Howarth C."/>
            <person name="Jen D."/>
            <person name="Larson L."/>
            <person name="Mehta T."/>
            <person name="Neiman D."/>
            <person name="Park D."/>
            <person name="Pearson M."/>
            <person name="Roberts A."/>
            <person name="Saif S."/>
            <person name="Shea T."/>
            <person name="Shenoy N."/>
            <person name="Sisk P."/>
            <person name="Stolte C."/>
            <person name="Sykes S."/>
            <person name="Walk T."/>
            <person name="White J."/>
            <person name="Yandava C."/>
            <person name="Haas B."/>
            <person name="Henn M.R."/>
            <person name="Nusbaum C."/>
            <person name="Birren B."/>
        </authorList>
    </citation>
    <scope>NUCLEOTIDE SEQUENCE [LARGE SCALE GENOMIC DNA]</scope>
    <source>
        <strain evidence="2">HB3</strain>
    </source>
</reference>